<dbReference type="EMBL" id="LVLJ01002458">
    <property type="protein sequence ID" value="OAE24891.1"/>
    <property type="molecule type" value="Genomic_DNA"/>
</dbReference>
<dbReference type="PANTHER" id="PTHR37067:SF3">
    <property type="entry name" value="PX DOMAIN-CONTAINING PROTEIN"/>
    <property type="match status" value="1"/>
</dbReference>
<evidence type="ECO:0000313" key="1">
    <source>
        <dbReference type="EMBL" id="OAE24891.1"/>
    </source>
</evidence>
<proteinExistence type="predicted"/>
<dbReference type="PANTHER" id="PTHR37067">
    <property type="entry name" value="PX DOMAIN-CONTAINING PROTEIN"/>
    <property type="match status" value="1"/>
</dbReference>
<dbReference type="Proteomes" id="UP000077202">
    <property type="component" value="Unassembled WGS sequence"/>
</dbReference>
<dbReference type="AlphaFoldDB" id="A0A176VX19"/>
<protein>
    <submittedName>
        <fullName evidence="1">Uncharacterized protein</fullName>
    </submittedName>
</protein>
<name>A0A176VX19_MARPO</name>
<keyword evidence="2" id="KW-1185">Reference proteome</keyword>
<evidence type="ECO:0000313" key="2">
    <source>
        <dbReference type="Proteomes" id="UP000077202"/>
    </source>
</evidence>
<reference evidence="1" key="1">
    <citation type="submission" date="2016-03" db="EMBL/GenBank/DDBJ databases">
        <title>Mechanisms controlling the formation of the plant cell surface in tip-growing cells are functionally conserved among land plants.</title>
        <authorList>
            <person name="Honkanen S."/>
            <person name="Jones V.A."/>
            <person name="Morieri G."/>
            <person name="Champion C."/>
            <person name="Hetherington A.J."/>
            <person name="Kelly S."/>
            <person name="Saint-Marcoux D."/>
            <person name="Proust H."/>
            <person name="Prescott H."/>
            <person name="Dolan L."/>
        </authorList>
    </citation>
    <scope>NUCLEOTIDE SEQUENCE [LARGE SCALE GENOMIC DNA]</scope>
    <source>
        <tissue evidence="1">Whole gametophyte</tissue>
    </source>
</reference>
<gene>
    <name evidence="1" type="ORF">AXG93_2931s1340</name>
</gene>
<sequence length="381" mass="43757">MNLHSGMITSVECRFCFVFSRKSKPGAKRVKSTNYKNFDPIFWPEKNHTHLKLEHPQRWEAYQRLSAVKKFVYFEITIPFANTIVSYVDTEKYALTFFLYQSIVEILIWDMLWSPDDVDSQTHDNAMRIFVHDLELDNFSTTAKTPLALKMTVKYAGIGLSLRQTALALQIVKDTACVSKIGGMNELKVATFIRIQCTAVKADRRNEVYLPKNIYHTLAHHVFGYVLAKATPPCHQCSLQQIFARAPSPRVKISIACCNAWWIVNAATTMISKSIHTIVMLLQGQRLTLSKQEFQVHKLIVDLMVTIDVQRDSTNHANLDPATNVVCWRWYASLTEIIGFMHHLGHFYMIALESLNDLTRDKLHCDQDNNNDWTNTIILTA</sequence>
<accession>A0A176VX19</accession>
<organism evidence="1 2">
    <name type="scientific">Marchantia polymorpha subsp. ruderalis</name>
    <dbReference type="NCBI Taxonomy" id="1480154"/>
    <lineage>
        <taxon>Eukaryota</taxon>
        <taxon>Viridiplantae</taxon>
        <taxon>Streptophyta</taxon>
        <taxon>Embryophyta</taxon>
        <taxon>Marchantiophyta</taxon>
        <taxon>Marchantiopsida</taxon>
        <taxon>Marchantiidae</taxon>
        <taxon>Marchantiales</taxon>
        <taxon>Marchantiaceae</taxon>
        <taxon>Marchantia</taxon>
    </lineage>
</organism>
<comment type="caution">
    <text evidence="1">The sequence shown here is derived from an EMBL/GenBank/DDBJ whole genome shotgun (WGS) entry which is preliminary data.</text>
</comment>